<dbReference type="OrthoDB" id="2086707at2"/>
<evidence type="ECO:0000313" key="3">
    <source>
        <dbReference type="Proteomes" id="UP000298246"/>
    </source>
</evidence>
<dbReference type="EMBL" id="MYFO01000025">
    <property type="protein sequence ID" value="TFE85474.1"/>
    <property type="molecule type" value="Genomic_DNA"/>
</dbReference>
<organism evidence="2 3">
    <name type="scientific">Paenibacillus athensensis</name>
    <dbReference type="NCBI Taxonomy" id="1967502"/>
    <lineage>
        <taxon>Bacteria</taxon>
        <taxon>Bacillati</taxon>
        <taxon>Bacillota</taxon>
        <taxon>Bacilli</taxon>
        <taxon>Bacillales</taxon>
        <taxon>Paenibacillaceae</taxon>
        <taxon>Paenibacillus</taxon>
    </lineage>
</organism>
<sequence>MLNWMNRRPLAAAAVMLTVCALGLALLLLLHRTGGADEALPEETAWTDSLIALRVRADMAVGRPMQEQLFLIEAHTADGLPIDDAQIEMKLQMPGMMCGEFAVPVVRSGSGHYEARGIPVMDGRWEAEVTVQIGSGRYIVRHPFMVRR</sequence>
<comment type="caution">
    <text evidence="2">The sequence shown here is derived from an EMBL/GenBank/DDBJ whole genome shotgun (WGS) entry which is preliminary data.</text>
</comment>
<feature type="domain" description="YtkA-like" evidence="1">
    <location>
        <begin position="70"/>
        <end position="129"/>
    </location>
</feature>
<dbReference type="Pfam" id="PF13115">
    <property type="entry name" value="YtkA"/>
    <property type="match status" value="1"/>
</dbReference>
<evidence type="ECO:0000259" key="1">
    <source>
        <dbReference type="Pfam" id="PF13115"/>
    </source>
</evidence>
<reference evidence="2 3" key="1">
    <citation type="submission" date="2017-03" db="EMBL/GenBank/DDBJ databases">
        <title>Isolation of Levoglucosan Utilizing Bacteria.</title>
        <authorList>
            <person name="Arya A.S."/>
        </authorList>
    </citation>
    <scope>NUCLEOTIDE SEQUENCE [LARGE SCALE GENOMIC DNA]</scope>
    <source>
        <strain evidence="2 3">MEC069</strain>
    </source>
</reference>
<proteinExistence type="predicted"/>
<accession>A0A4Y8PZ02</accession>
<evidence type="ECO:0000313" key="2">
    <source>
        <dbReference type="EMBL" id="TFE85474.1"/>
    </source>
</evidence>
<protein>
    <recommendedName>
        <fullName evidence="1">YtkA-like domain-containing protein</fullName>
    </recommendedName>
</protein>
<gene>
    <name evidence="2" type="ORF">B5M42_17115</name>
</gene>
<dbReference type="AlphaFoldDB" id="A0A4Y8PZ02"/>
<keyword evidence="3" id="KW-1185">Reference proteome</keyword>
<name>A0A4Y8PZ02_9BACL</name>
<dbReference type="RefSeq" id="WP_134754982.1">
    <property type="nucleotide sequence ID" value="NZ_MYFO02000015.1"/>
</dbReference>
<dbReference type="InterPro" id="IPR032693">
    <property type="entry name" value="YtkA-like_dom"/>
</dbReference>
<dbReference type="Proteomes" id="UP000298246">
    <property type="component" value="Unassembled WGS sequence"/>
</dbReference>